<reference evidence="1 2" key="1">
    <citation type="journal article" date="2018" name="Front. Plant Sci.">
        <title>Red Clover (Trifolium pratense) and Zigzag Clover (T. medium) - A Picture of Genomic Similarities and Differences.</title>
        <authorList>
            <person name="Dluhosova J."/>
            <person name="Istvanek J."/>
            <person name="Nedelnik J."/>
            <person name="Repkova J."/>
        </authorList>
    </citation>
    <scope>NUCLEOTIDE SEQUENCE [LARGE SCALE GENOMIC DNA]</scope>
    <source>
        <strain evidence="2">cv. 10/8</strain>
        <tissue evidence="1">Leaf</tissue>
    </source>
</reference>
<dbReference type="Proteomes" id="UP000265520">
    <property type="component" value="Unassembled WGS sequence"/>
</dbReference>
<name>A0A392UT23_9FABA</name>
<evidence type="ECO:0000313" key="1">
    <source>
        <dbReference type="EMBL" id="MCI79126.1"/>
    </source>
</evidence>
<gene>
    <name evidence="1" type="ORF">A2U01_0100397</name>
</gene>
<sequence>MFLNRSVQDSVMLLKWDELEQQVTGTVRKEVMGPSVRRGDVTEIG</sequence>
<keyword evidence="2" id="KW-1185">Reference proteome</keyword>
<feature type="non-terminal residue" evidence="1">
    <location>
        <position position="45"/>
    </location>
</feature>
<proteinExistence type="predicted"/>
<evidence type="ECO:0000313" key="2">
    <source>
        <dbReference type="Proteomes" id="UP000265520"/>
    </source>
</evidence>
<accession>A0A392UT23</accession>
<organism evidence="1 2">
    <name type="scientific">Trifolium medium</name>
    <dbReference type="NCBI Taxonomy" id="97028"/>
    <lineage>
        <taxon>Eukaryota</taxon>
        <taxon>Viridiplantae</taxon>
        <taxon>Streptophyta</taxon>
        <taxon>Embryophyta</taxon>
        <taxon>Tracheophyta</taxon>
        <taxon>Spermatophyta</taxon>
        <taxon>Magnoliopsida</taxon>
        <taxon>eudicotyledons</taxon>
        <taxon>Gunneridae</taxon>
        <taxon>Pentapetalae</taxon>
        <taxon>rosids</taxon>
        <taxon>fabids</taxon>
        <taxon>Fabales</taxon>
        <taxon>Fabaceae</taxon>
        <taxon>Papilionoideae</taxon>
        <taxon>50 kb inversion clade</taxon>
        <taxon>NPAAA clade</taxon>
        <taxon>Hologalegina</taxon>
        <taxon>IRL clade</taxon>
        <taxon>Trifolieae</taxon>
        <taxon>Trifolium</taxon>
    </lineage>
</organism>
<comment type="caution">
    <text evidence="1">The sequence shown here is derived from an EMBL/GenBank/DDBJ whole genome shotgun (WGS) entry which is preliminary data.</text>
</comment>
<dbReference type="AlphaFoldDB" id="A0A392UT23"/>
<protein>
    <submittedName>
        <fullName evidence="1">Uncharacterized protein</fullName>
    </submittedName>
</protein>
<dbReference type="EMBL" id="LXQA010966667">
    <property type="protein sequence ID" value="MCI79126.1"/>
    <property type="molecule type" value="Genomic_DNA"/>
</dbReference>